<evidence type="ECO:0008006" key="4">
    <source>
        <dbReference type="Google" id="ProtNLM"/>
    </source>
</evidence>
<accession>A0A9X1JLB6</accession>
<dbReference type="AlphaFoldDB" id="A0A9X1JLB6"/>
<dbReference type="EMBL" id="JAGSPC010000001">
    <property type="protein sequence ID" value="MBV7259886.1"/>
    <property type="molecule type" value="Genomic_DNA"/>
</dbReference>
<organism evidence="2 3">
    <name type="scientific">Erythrobacter crassostreae</name>
    <dbReference type="NCBI Taxonomy" id="2828328"/>
    <lineage>
        <taxon>Bacteria</taxon>
        <taxon>Pseudomonadati</taxon>
        <taxon>Pseudomonadota</taxon>
        <taxon>Alphaproteobacteria</taxon>
        <taxon>Sphingomonadales</taxon>
        <taxon>Erythrobacteraceae</taxon>
        <taxon>Erythrobacter/Porphyrobacter group</taxon>
        <taxon>Erythrobacter</taxon>
    </lineage>
</organism>
<feature type="region of interest" description="Disordered" evidence="1">
    <location>
        <begin position="21"/>
        <end position="55"/>
    </location>
</feature>
<reference evidence="2" key="1">
    <citation type="submission" date="2021-04" db="EMBL/GenBank/DDBJ databases">
        <authorList>
            <person name="Pira H."/>
            <person name="Risdian C."/>
            <person name="Wink J."/>
        </authorList>
    </citation>
    <scope>NUCLEOTIDE SEQUENCE</scope>
    <source>
        <strain evidence="2">WH158</strain>
    </source>
</reference>
<dbReference type="Proteomes" id="UP001138681">
    <property type="component" value="Unassembled WGS sequence"/>
</dbReference>
<evidence type="ECO:0000256" key="1">
    <source>
        <dbReference type="SAM" id="MobiDB-lite"/>
    </source>
</evidence>
<gene>
    <name evidence="2" type="ORF">KCG46_09940</name>
</gene>
<protein>
    <recommendedName>
        <fullName evidence="4">Lipoprotein</fullName>
    </recommendedName>
</protein>
<name>A0A9X1JLB6_9SPHN</name>
<evidence type="ECO:0000313" key="2">
    <source>
        <dbReference type="EMBL" id="MBV7259886.1"/>
    </source>
</evidence>
<comment type="caution">
    <text evidence="2">The sequence shown here is derived from an EMBL/GenBank/DDBJ whole genome shotgun (WGS) entry which is preliminary data.</text>
</comment>
<keyword evidence="3" id="KW-1185">Reference proteome</keyword>
<dbReference type="RefSeq" id="WP_218405067.1">
    <property type="nucleotide sequence ID" value="NZ_JAGSPC010000001.1"/>
</dbReference>
<feature type="compositionally biased region" description="Polar residues" evidence="1">
    <location>
        <begin position="25"/>
        <end position="37"/>
    </location>
</feature>
<proteinExistence type="predicted"/>
<dbReference type="PROSITE" id="PS51257">
    <property type="entry name" value="PROKAR_LIPOPROTEIN"/>
    <property type="match status" value="1"/>
</dbReference>
<evidence type="ECO:0000313" key="3">
    <source>
        <dbReference type="Proteomes" id="UP001138681"/>
    </source>
</evidence>
<sequence>MRNSVIILAGVTVFLAACSAEPGTSEGSPQAEASSSADPHDGHHMGPSKEAAREKQEFAEALADHFDAQECRSSELIGTMRRTEPDETGLYVRSYQASAVCADELKVAIEARGFSEAEPGRYINEPDGGKTERVVIRMADDGSTAGIEWEVETK</sequence>